<dbReference type="InterPro" id="IPR014710">
    <property type="entry name" value="RmlC-like_jellyroll"/>
</dbReference>
<dbReference type="SUPFAM" id="SSF51182">
    <property type="entry name" value="RmlC-like cupins"/>
    <property type="match status" value="1"/>
</dbReference>
<keyword evidence="5" id="KW-1185">Reference proteome</keyword>
<dbReference type="InterPro" id="IPR047183">
    <property type="entry name" value="GDO-like"/>
</dbReference>
<gene>
    <name evidence="4" type="ORF">FHS87_003526</name>
</gene>
<dbReference type="PANTHER" id="PTHR41517">
    <property type="entry name" value="1,2-DIOXYGENASE PROTEIN-RELATED"/>
    <property type="match status" value="1"/>
</dbReference>
<evidence type="ECO:0000256" key="1">
    <source>
        <dbReference type="ARBA" id="ARBA00022964"/>
    </source>
</evidence>
<comment type="caution">
    <text evidence="4">The sequence shown here is derived from an EMBL/GenBank/DDBJ whole genome shotgun (WGS) entry which is preliminary data.</text>
</comment>
<evidence type="ECO:0000313" key="5">
    <source>
        <dbReference type="Proteomes" id="UP000580654"/>
    </source>
</evidence>
<accession>A0A840YGE7</accession>
<name>A0A840YGE7_9PROT</name>
<evidence type="ECO:0000256" key="2">
    <source>
        <dbReference type="ARBA" id="ARBA00023002"/>
    </source>
</evidence>
<evidence type="ECO:0000259" key="3">
    <source>
        <dbReference type="Pfam" id="PF07883"/>
    </source>
</evidence>
<keyword evidence="2" id="KW-0560">Oxidoreductase</keyword>
<evidence type="ECO:0000313" key="4">
    <source>
        <dbReference type="EMBL" id="MBB5695467.1"/>
    </source>
</evidence>
<proteinExistence type="predicted"/>
<protein>
    <submittedName>
        <fullName evidence="4">Gentisate 1,2-dioxygenase</fullName>
    </submittedName>
</protein>
<dbReference type="InterPro" id="IPR013096">
    <property type="entry name" value="Cupin_2"/>
</dbReference>
<reference evidence="4 5" key="1">
    <citation type="submission" date="2020-08" db="EMBL/GenBank/DDBJ databases">
        <title>Genomic Encyclopedia of Type Strains, Phase IV (KMG-IV): sequencing the most valuable type-strain genomes for metagenomic binning, comparative biology and taxonomic classification.</title>
        <authorList>
            <person name="Goeker M."/>
        </authorList>
    </citation>
    <scope>NUCLEOTIDE SEQUENCE [LARGE SCALE GENOMIC DNA]</scope>
    <source>
        <strain evidence="4 5">DSM 25622</strain>
    </source>
</reference>
<dbReference type="PANTHER" id="PTHR41517:SF1">
    <property type="entry name" value="CUPIN"/>
    <property type="match status" value="1"/>
</dbReference>
<organism evidence="4 5">
    <name type="scientific">Muricoccus pecuniae</name>
    <dbReference type="NCBI Taxonomy" id="693023"/>
    <lineage>
        <taxon>Bacteria</taxon>
        <taxon>Pseudomonadati</taxon>
        <taxon>Pseudomonadota</taxon>
        <taxon>Alphaproteobacteria</taxon>
        <taxon>Acetobacterales</taxon>
        <taxon>Roseomonadaceae</taxon>
        <taxon>Muricoccus</taxon>
    </lineage>
</organism>
<feature type="domain" description="Cupin type-2" evidence="3">
    <location>
        <begin position="217"/>
        <end position="283"/>
    </location>
</feature>
<dbReference type="InterPro" id="IPR011051">
    <property type="entry name" value="RmlC_Cupin_sf"/>
</dbReference>
<dbReference type="Gene3D" id="2.60.120.10">
    <property type="entry name" value="Jelly Rolls"/>
    <property type="match status" value="2"/>
</dbReference>
<keyword evidence="1 4" id="KW-0223">Dioxygenase</keyword>
<dbReference type="Proteomes" id="UP000580654">
    <property type="component" value="Unassembled WGS sequence"/>
</dbReference>
<dbReference type="RefSeq" id="WP_184520666.1">
    <property type="nucleotide sequence ID" value="NZ_JACIJD010000018.1"/>
</dbReference>
<dbReference type="Pfam" id="PF07883">
    <property type="entry name" value="Cupin_2"/>
    <property type="match status" value="1"/>
</dbReference>
<sequence length="301" mass="31623">MTDMADLPVELPEAPRSAAAARARFFNSGNAFNIKLPPVPAADFAEVLAAAGAPDSPTGLYVCDQSEALGCPFPATTPLMLARYIRLRAGETLTLNLAATGLIIHALRGRGEAPDLSWSPGDIFLLPGGQPTPLRATEDTLIWMVSDEPLLALGAALPGPAPLEAVHYPSAEIERQIAIIAGATTNPDTSGLAVIFSSDALEAARNITPVLTLSLNTLPPGMAQPPHRHNSAAITLFLQGENCHSMVGNRRCPWALGTTLVTPPGDVHSHHNGGSTQARFLIVQDGGLHYHARTMGFAFAD</sequence>
<dbReference type="AlphaFoldDB" id="A0A840YGE7"/>
<dbReference type="GO" id="GO:0051213">
    <property type="term" value="F:dioxygenase activity"/>
    <property type="evidence" value="ECO:0007669"/>
    <property type="project" value="UniProtKB-KW"/>
</dbReference>
<dbReference type="EMBL" id="JACIJD010000018">
    <property type="protein sequence ID" value="MBB5695467.1"/>
    <property type="molecule type" value="Genomic_DNA"/>
</dbReference>